<protein>
    <submittedName>
        <fullName evidence="1">Uncharacterized protein</fullName>
    </submittedName>
</protein>
<name>A0ACC1B9G5_9ROSI</name>
<proteinExistence type="predicted"/>
<accession>A0ACC1B9G5</accession>
<keyword evidence="2" id="KW-1185">Reference proteome</keyword>
<evidence type="ECO:0000313" key="1">
    <source>
        <dbReference type="EMBL" id="KAJ0095553.1"/>
    </source>
</evidence>
<dbReference type="Proteomes" id="UP001164250">
    <property type="component" value="Chromosome 6"/>
</dbReference>
<reference evidence="2" key="1">
    <citation type="journal article" date="2023" name="G3 (Bethesda)">
        <title>Genome assembly and association tests identify interacting loci associated with vigor, precocity, and sex in interspecific pistachio rootstocks.</title>
        <authorList>
            <person name="Palmer W."/>
            <person name="Jacygrad E."/>
            <person name="Sagayaradj S."/>
            <person name="Cavanaugh K."/>
            <person name="Han R."/>
            <person name="Bertier L."/>
            <person name="Beede B."/>
            <person name="Kafkas S."/>
            <person name="Golino D."/>
            <person name="Preece J."/>
            <person name="Michelmore R."/>
        </authorList>
    </citation>
    <scope>NUCLEOTIDE SEQUENCE [LARGE SCALE GENOMIC DNA]</scope>
</reference>
<sequence length="199" mass="23237">MSSSSSEREPEQTRVKKKPNGTGRKKIEMKKIEKNSSRKVAFSKRRKGLFKKGSELCQLCDVMIAIIVFSPKGRVYSCGYPSVDRVIDQFLSEEDEEQQQQPEDQNQYNVGDERGSIISLSHEEENFDCVSENSAEEEEEEEEEEYWWEEDIEGLELGELERRRACMEELRDNMASSLEEMMGRRFCERDLLGSERVPR</sequence>
<dbReference type="EMBL" id="CM047902">
    <property type="protein sequence ID" value="KAJ0095553.1"/>
    <property type="molecule type" value="Genomic_DNA"/>
</dbReference>
<organism evidence="1 2">
    <name type="scientific">Pistacia atlantica</name>
    <dbReference type="NCBI Taxonomy" id="434234"/>
    <lineage>
        <taxon>Eukaryota</taxon>
        <taxon>Viridiplantae</taxon>
        <taxon>Streptophyta</taxon>
        <taxon>Embryophyta</taxon>
        <taxon>Tracheophyta</taxon>
        <taxon>Spermatophyta</taxon>
        <taxon>Magnoliopsida</taxon>
        <taxon>eudicotyledons</taxon>
        <taxon>Gunneridae</taxon>
        <taxon>Pentapetalae</taxon>
        <taxon>rosids</taxon>
        <taxon>malvids</taxon>
        <taxon>Sapindales</taxon>
        <taxon>Anacardiaceae</taxon>
        <taxon>Pistacia</taxon>
    </lineage>
</organism>
<evidence type="ECO:0000313" key="2">
    <source>
        <dbReference type="Proteomes" id="UP001164250"/>
    </source>
</evidence>
<comment type="caution">
    <text evidence="1">The sequence shown here is derived from an EMBL/GenBank/DDBJ whole genome shotgun (WGS) entry which is preliminary data.</text>
</comment>
<gene>
    <name evidence="1" type="ORF">Patl1_15228</name>
</gene>